<sequence>MAASGAGRRREIVVEVDEDRAGQVTTPVRLDAGRTAETPADIEEGHASSGPDK</sequence>
<organism evidence="2 3">
    <name type="scientific">Actinoallomurus oryzae</name>
    <dbReference type="NCBI Taxonomy" id="502180"/>
    <lineage>
        <taxon>Bacteria</taxon>
        <taxon>Bacillati</taxon>
        <taxon>Actinomycetota</taxon>
        <taxon>Actinomycetes</taxon>
        <taxon>Streptosporangiales</taxon>
        <taxon>Thermomonosporaceae</taxon>
        <taxon>Actinoallomurus</taxon>
    </lineage>
</organism>
<dbReference type="Proteomes" id="UP001500503">
    <property type="component" value="Unassembled WGS sequence"/>
</dbReference>
<dbReference type="EMBL" id="BAABHF010000035">
    <property type="protein sequence ID" value="GAA4504051.1"/>
    <property type="molecule type" value="Genomic_DNA"/>
</dbReference>
<evidence type="ECO:0000313" key="2">
    <source>
        <dbReference type="EMBL" id="GAA4504051.1"/>
    </source>
</evidence>
<keyword evidence="3" id="KW-1185">Reference proteome</keyword>
<evidence type="ECO:0000256" key="1">
    <source>
        <dbReference type="SAM" id="MobiDB-lite"/>
    </source>
</evidence>
<feature type="region of interest" description="Disordered" evidence="1">
    <location>
        <begin position="1"/>
        <end position="53"/>
    </location>
</feature>
<proteinExistence type="predicted"/>
<protein>
    <recommendedName>
        <fullName evidence="4">Multidrug transporter</fullName>
    </recommendedName>
</protein>
<comment type="caution">
    <text evidence="2">The sequence shown here is derived from an EMBL/GenBank/DDBJ whole genome shotgun (WGS) entry which is preliminary data.</text>
</comment>
<gene>
    <name evidence="2" type="ORF">GCM10023191_057700</name>
</gene>
<reference evidence="3" key="1">
    <citation type="journal article" date="2019" name="Int. J. Syst. Evol. Microbiol.">
        <title>The Global Catalogue of Microorganisms (GCM) 10K type strain sequencing project: providing services to taxonomists for standard genome sequencing and annotation.</title>
        <authorList>
            <consortium name="The Broad Institute Genomics Platform"/>
            <consortium name="The Broad Institute Genome Sequencing Center for Infectious Disease"/>
            <person name="Wu L."/>
            <person name="Ma J."/>
        </authorList>
    </citation>
    <scope>NUCLEOTIDE SEQUENCE [LARGE SCALE GENOMIC DNA]</scope>
    <source>
        <strain evidence="3">JCM 17933</strain>
    </source>
</reference>
<accession>A0ABP8QNJ9</accession>
<evidence type="ECO:0008006" key="4">
    <source>
        <dbReference type="Google" id="ProtNLM"/>
    </source>
</evidence>
<evidence type="ECO:0000313" key="3">
    <source>
        <dbReference type="Proteomes" id="UP001500503"/>
    </source>
</evidence>
<name>A0ABP8QNJ9_9ACTN</name>
<feature type="compositionally biased region" description="Basic and acidic residues" evidence="1">
    <location>
        <begin position="43"/>
        <end position="53"/>
    </location>
</feature>